<feature type="transmembrane region" description="Helical" evidence="1">
    <location>
        <begin position="150"/>
        <end position="170"/>
    </location>
</feature>
<reference evidence="3 4" key="1">
    <citation type="submission" date="2016-11" db="EMBL/GenBank/DDBJ databases">
        <title>The macronuclear genome of Stentor coeruleus: a giant cell with tiny introns.</title>
        <authorList>
            <person name="Slabodnick M."/>
            <person name="Ruby J.G."/>
            <person name="Reiff S.B."/>
            <person name="Swart E.C."/>
            <person name="Gosai S."/>
            <person name="Prabakaran S."/>
            <person name="Witkowska E."/>
            <person name="Larue G.E."/>
            <person name="Fisher S."/>
            <person name="Freeman R.M."/>
            <person name="Gunawardena J."/>
            <person name="Chu W."/>
            <person name="Stover N.A."/>
            <person name="Gregory B.D."/>
            <person name="Nowacki M."/>
            <person name="Derisi J."/>
            <person name="Roy S.W."/>
            <person name="Marshall W.F."/>
            <person name="Sood P."/>
        </authorList>
    </citation>
    <scope>NUCLEOTIDE SEQUENCE [LARGE SCALE GENOMIC DNA]</scope>
    <source>
        <strain evidence="3">WM001</strain>
    </source>
</reference>
<keyword evidence="1" id="KW-0472">Membrane</keyword>
<accession>A0A1R2BB96</accession>
<feature type="transmembrane region" description="Helical" evidence="1">
    <location>
        <begin position="190"/>
        <end position="215"/>
    </location>
</feature>
<dbReference type="EMBL" id="MPUH01000776">
    <property type="protein sequence ID" value="OMJ74071.1"/>
    <property type="molecule type" value="Genomic_DNA"/>
</dbReference>
<evidence type="ECO:0000313" key="4">
    <source>
        <dbReference type="Proteomes" id="UP000187209"/>
    </source>
</evidence>
<feature type="chain" id="PRO_5012842333" evidence="2">
    <location>
        <begin position="25"/>
        <end position="221"/>
    </location>
</feature>
<comment type="caution">
    <text evidence="3">The sequence shown here is derived from an EMBL/GenBank/DDBJ whole genome shotgun (WGS) entry which is preliminary data.</text>
</comment>
<evidence type="ECO:0000256" key="1">
    <source>
        <dbReference type="SAM" id="Phobius"/>
    </source>
</evidence>
<sequence length="221" mass="25119">MKILFVSSVCVGLIGNYWFTQTWEADNFHYKFEGLLQNPNNSFELICSEGTCTINTSSLYSLYDLKSTDNFYMDCKAYHIYSYLYDNCHGDCDFIKTWDHASIVILGTFIPGIVISSICSTIFMLIACLPTSCYKLFKYGVKISVISHTIATILQFSGFIAYVAMVRLNINDCTHSFPYSGVNTVCAEFSSLYFIAQVIFSICLLGLYWIIYLSLDLNICF</sequence>
<keyword evidence="1" id="KW-1133">Transmembrane helix</keyword>
<organism evidence="3 4">
    <name type="scientific">Stentor coeruleus</name>
    <dbReference type="NCBI Taxonomy" id="5963"/>
    <lineage>
        <taxon>Eukaryota</taxon>
        <taxon>Sar</taxon>
        <taxon>Alveolata</taxon>
        <taxon>Ciliophora</taxon>
        <taxon>Postciliodesmatophora</taxon>
        <taxon>Heterotrichea</taxon>
        <taxon>Heterotrichida</taxon>
        <taxon>Stentoridae</taxon>
        <taxon>Stentor</taxon>
    </lineage>
</organism>
<dbReference type="AlphaFoldDB" id="A0A1R2BB96"/>
<feature type="transmembrane region" description="Helical" evidence="1">
    <location>
        <begin position="103"/>
        <end position="129"/>
    </location>
</feature>
<evidence type="ECO:0000313" key="3">
    <source>
        <dbReference type="EMBL" id="OMJ74071.1"/>
    </source>
</evidence>
<gene>
    <name evidence="3" type="ORF">SteCoe_27090</name>
</gene>
<keyword evidence="1" id="KW-0812">Transmembrane</keyword>
<evidence type="ECO:0000256" key="2">
    <source>
        <dbReference type="SAM" id="SignalP"/>
    </source>
</evidence>
<proteinExistence type="predicted"/>
<protein>
    <submittedName>
        <fullName evidence="3">Uncharacterized protein</fullName>
    </submittedName>
</protein>
<name>A0A1R2BB96_9CILI</name>
<feature type="signal peptide" evidence="2">
    <location>
        <begin position="1"/>
        <end position="24"/>
    </location>
</feature>
<dbReference type="Proteomes" id="UP000187209">
    <property type="component" value="Unassembled WGS sequence"/>
</dbReference>
<keyword evidence="4" id="KW-1185">Reference proteome</keyword>
<keyword evidence="2" id="KW-0732">Signal</keyword>